<dbReference type="PANTHER" id="PTHR12311:SF7">
    <property type="entry name" value="ACTIVATOR OF BASAL TRANSCRIPTION 1"/>
    <property type="match status" value="1"/>
</dbReference>
<evidence type="ECO:0000256" key="4">
    <source>
        <dbReference type="ARBA" id="ARBA00023242"/>
    </source>
</evidence>
<dbReference type="InterPro" id="IPR012677">
    <property type="entry name" value="Nucleotide-bd_a/b_plait_sf"/>
</dbReference>
<dbReference type="GO" id="GO:0000472">
    <property type="term" value="P:endonucleolytic cleavage to generate mature 5'-end of SSU-rRNA from (SSU-rRNA, 5.8S rRNA, LSU-rRNA)"/>
    <property type="evidence" value="ECO:0007669"/>
    <property type="project" value="TreeGrafter"/>
</dbReference>
<dbReference type="InterPro" id="IPR039119">
    <property type="entry name" value="ABT1/Esf2"/>
</dbReference>
<feature type="compositionally biased region" description="Basic residues" evidence="5">
    <location>
        <begin position="312"/>
        <end position="321"/>
    </location>
</feature>
<reference evidence="6" key="1">
    <citation type="submission" date="2021-01" db="EMBL/GenBank/DDBJ databases">
        <authorList>
            <person name="Corre E."/>
            <person name="Pelletier E."/>
            <person name="Niang G."/>
            <person name="Scheremetjew M."/>
            <person name="Finn R."/>
            <person name="Kale V."/>
            <person name="Holt S."/>
            <person name="Cochrane G."/>
            <person name="Meng A."/>
            <person name="Brown T."/>
            <person name="Cohen L."/>
        </authorList>
    </citation>
    <scope>NUCLEOTIDE SEQUENCE</scope>
    <source>
        <strain evidence="6">CCMP3328</strain>
    </source>
</reference>
<feature type="compositionally biased region" description="Basic and acidic residues" evidence="5">
    <location>
        <begin position="105"/>
        <end position="119"/>
    </location>
</feature>
<protein>
    <recommendedName>
        <fullName evidence="7">RRM domain-containing protein</fullName>
    </recommendedName>
</protein>
<organism evidence="6">
    <name type="scientific">Craspedostauros australis</name>
    <dbReference type="NCBI Taxonomy" id="1486917"/>
    <lineage>
        <taxon>Eukaryota</taxon>
        <taxon>Sar</taxon>
        <taxon>Stramenopiles</taxon>
        <taxon>Ochrophyta</taxon>
        <taxon>Bacillariophyta</taxon>
        <taxon>Bacillariophyceae</taxon>
        <taxon>Bacillariophycidae</taxon>
        <taxon>Naviculales</taxon>
        <taxon>Naviculaceae</taxon>
        <taxon>Craspedostauros</taxon>
    </lineage>
</organism>
<dbReference type="InterPro" id="IPR034353">
    <property type="entry name" value="ABT1/ESF2_RRM"/>
</dbReference>
<proteinExistence type="inferred from homology"/>
<evidence type="ECO:0000313" key="6">
    <source>
        <dbReference type="EMBL" id="CAD8333482.1"/>
    </source>
</evidence>
<dbReference type="InterPro" id="IPR035979">
    <property type="entry name" value="RBD_domain_sf"/>
</dbReference>
<dbReference type="Gene3D" id="3.30.70.330">
    <property type="match status" value="1"/>
</dbReference>
<feature type="compositionally biased region" description="Polar residues" evidence="5">
    <location>
        <begin position="94"/>
        <end position="103"/>
    </location>
</feature>
<dbReference type="GO" id="GO:0005730">
    <property type="term" value="C:nucleolus"/>
    <property type="evidence" value="ECO:0007669"/>
    <property type="project" value="UniProtKB-SubCell"/>
</dbReference>
<accession>A0A7R9WTN4</accession>
<sequence>MGKKEEKNREHEETVEDSEDESDNDSGSNNDGDADNSQPVFSRYVEGQEEDEADDDDDDDDSDGEDGDEDNEDDEDDEDDAQNPEVDEEKDRATSFSKNDGNVTSKDKTETETDKDKTAATRKSTKKVHRLSLKKTEDFNAKLLRRGVVYIARIPPKMTPTKVKALLSQFAEVTRVYLVEEDATVRKRRKKNGGGGGKRYIEGWIEFASKRKAKRIAHSLNTTPISTYKRDPHCGDLWNLKYLSKFKWSHLTEKVAYERRVREQKLRVEMMQARRENAAYVHMVETGKKLDRIEERKRKRGEAGAVSYKEGRKGKHSRHNQTRPIDGHDKKAAKTAVLAGLV</sequence>
<name>A0A7R9WTN4_9STRA</name>
<dbReference type="GO" id="GO:0000480">
    <property type="term" value="P:endonucleolytic cleavage in 5'-ETS of tricistronic rRNA transcript (SSU-rRNA, 5.8S rRNA, LSU-rRNA)"/>
    <property type="evidence" value="ECO:0007669"/>
    <property type="project" value="TreeGrafter"/>
</dbReference>
<dbReference type="GO" id="GO:0034462">
    <property type="term" value="P:small-subunit processome assembly"/>
    <property type="evidence" value="ECO:0007669"/>
    <property type="project" value="TreeGrafter"/>
</dbReference>
<gene>
    <name evidence="6" type="ORF">CAUS1442_LOCUS5584</name>
</gene>
<evidence type="ECO:0000256" key="3">
    <source>
        <dbReference type="ARBA" id="ARBA00022884"/>
    </source>
</evidence>
<dbReference type="SUPFAM" id="SSF54928">
    <property type="entry name" value="RNA-binding domain, RBD"/>
    <property type="match status" value="1"/>
</dbReference>
<dbReference type="EMBL" id="HBEF01008903">
    <property type="protein sequence ID" value="CAD8333482.1"/>
    <property type="molecule type" value="Transcribed_RNA"/>
</dbReference>
<feature type="compositionally biased region" description="Acidic residues" evidence="5">
    <location>
        <begin position="47"/>
        <end position="88"/>
    </location>
</feature>
<feature type="compositionally biased region" description="Basic and acidic residues" evidence="5">
    <location>
        <begin position="1"/>
        <end position="12"/>
    </location>
</feature>
<dbReference type="GO" id="GO:0003723">
    <property type="term" value="F:RNA binding"/>
    <property type="evidence" value="ECO:0007669"/>
    <property type="project" value="UniProtKB-KW"/>
</dbReference>
<dbReference type="AlphaFoldDB" id="A0A7R9WTN4"/>
<evidence type="ECO:0000256" key="2">
    <source>
        <dbReference type="ARBA" id="ARBA00005819"/>
    </source>
</evidence>
<keyword evidence="4" id="KW-0539">Nucleus</keyword>
<evidence type="ECO:0000256" key="1">
    <source>
        <dbReference type="ARBA" id="ARBA00004604"/>
    </source>
</evidence>
<dbReference type="CDD" id="cd12263">
    <property type="entry name" value="RRM_ABT1_like"/>
    <property type="match status" value="1"/>
</dbReference>
<feature type="region of interest" description="Disordered" evidence="5">
    <location>
        <begin position="1"/>
        <end position="129"/>
    </location>
</feature>
<evidence type="ECO:0008006" key="7">
    <source>
        <dbReference type="Google" id="ProtNLM"/>
    </source>
</evidence>
<dbReference type="PANTHER" id="PTHR12311">
    <property type="entry name" value="ACTIVATOR OF BASAL TRANSCRIPTION 1"/>
    <property type="match status" value="1"/>
</dbReference>
<dbReference type="GO" id="GO:0000447">
    <property type="term" value="P:endonucleolytic cleavage in ITS1 to separate SSU-rRNA from 5.8S rRNA and LSU-rRNA from tricistronic rRNA transcript (SSU-rRNA, 5.8S rRNA, LSU-rRNA)"/>
    <property type="evidence" value="ECO:0007669"/>
    <property type="project" value="TreeGrafter"/>
</dbReference>
<feature type="compositionally biased region" description="Acidic residues" evidence="5">
    <location>
        <begin position="13"/>
        <end position="24"/>
    </location>
</feature>
<evidence type="ECO:0000256" key="5">
    <source>
        <dbReference type="SAM" id="MobiDB-lite"/>
    </source>
</evidence>
<feature type="region of interest" description="Disordered" evidence="5">
    <location>
        <begin position="293"/>
        <end position="332"/>
    </location>
</feature>
<feature type="compositionally biased region" description="Low complexity" evidence="5">
    <location>
        <begin position="25"/>
        <end position="37"/>
    </location>
</feature>
<comment type="similarity">
    <text evidence="2">Belongs to the ESF2/ABP1 family.</text>
</comment>
<comment type="subcellular location">
    <subcellularLocation>
        <location evidence="1">Nucleus</location>
        <location evidence="1">Nucleolus</location>
    </subcellularLocation>
</comment>
<keyword evidence="3" id="KW-0694">RNA-binding</keyword>